<dbReference type="GO" id="GO:0009982">
    <property type="term" value="F:pseudouridine synthase activity"/>
    <property type="evidence" value="ECO:0007669"/>
    <property type="project" value="InterPro"/>
</dbReference>
<dbReference type="PANTHER" id="PTHR21600">
    <property type="entry name" value="MITOCHONDRIAL RNA PSEUDOURIDINE SYNTHASE"/>
    <property type="match status" value="1"/>
</dbReference>
<evidence type="ECO:0000313" key="2">
    <source>
        <dbReference type="EMBL" id="QEN09613.1"/>
    </source>
</evidence>
<dbReference type="GO" id="GO:0140098">
    <property type="term" value="F:catalytic activity, acting on RNA"/>
    <property type="evidence" value="ECO:0007669"/>
    <property type="project" value="UniProtKB-ARBA"/>
</dbReference>
<dbReference type="PANTHER" id="PTHR21600:SF89">
    <property type="entry name" value="RIBOSOMAL LARGE SUBUNIT PSEUDOURIDINE SYNTHASE A"/>
    <property type="match status" value="1"/>
</dbReference>
<proteinExistence type="predicted"/>
<dbReference type="AlphaFoldDB" id="A0A5C1QNS5"/>
<dbReference type="OrthoDB" id="305739at2"/>
<dbReference type="InterPro" id="IPR020103">
    <property type="entry name" value="PsdUridine_synth_cat_dom_sf"/>
</dbReference>
<dbReference type="InterPro" id="IPR006145">
    <property type="entry name" value="PsdUridine_synth_RsuA/RluA"/>
</dbReference>
<dbReference type="Proteomes" id="UP000324209">
    <property type="component" value="Chromosome"/>
</dbReference>
<protein>
    <submittedName>
        <fullName evidence="2">RluA family pseudouridine synthase</fullName>
    </submittedName>
</protein>
<name>A0A5C1QNS5_9SPIO</name>
<keyword evidence="3" id="KW-1185">Reference proteome</keyword>
<dbReference type="SUPFAM" id="SSF55120">
    <property type="entry name" value="Pseudouridine synthase"/>
    <property type="match status" value="1"/>
</dbReference>
<dbReference type="Gene3D" id="3.30.2350.10">
    <property type="entry name" value="Pseudouridine synthase"/>
    <property type="match status" value="1"/>
</dbReference>
<accession>A0A5C1QNS5</accession>
<dbReference type="KEGG" id="ock:EXM22_17085"/>
<dbReference type="EMBL" id="CP036150">
    <property type="protein sequence ID" value="QEN09613.1"/>
    <property type="molecule type" value="Genomic_DNA"/>
</dbReference>
<organism evidence="2 3">
    <name type="scientific">Oceanispirochaeta crateris</name>
    <dbReference type="NCBI Taxonomy" id="2518645"/>
    <lineage>
        <taxon>Bacteria</taxon>
        <taxon>Pseudomonadati</taxon>
        <taxon>Spirochaetota</taxon>
        <taxon>Spirochaetia</taxon>
        <taxon>Spirochaetales</taxon>
        <taxon>Spirochaetaceae</taxon>
        <taxon>Oceanispirochaeta</taxon>
    </lineage>
</organism>
<dbReference type="GO" id="GO:0003723">
    <property type="term" value="F:RNA binding"/>
    <property type="evidence" value="ECO:0007669"/>
    <property type="project" value="InterPro"/>
</dbReference>
<reference evidence="2 3" key="1">
    <citation type="submission" date="2019-02" db="EMBL/GenBank/DDBJ databases">
        <title>Complete Genome Sequence and Methylome Analysis of free living Spirochaetas.</title>
        <authorList>
            <person name="Fomenkov A."/>
            <person name="Dubinina G."/>
            <person name="Leshcheva N."/>
            <person name="Mikheeva N."/>
            <person name="Grabovich M."/>
            <person name="Vincze T."/>
            <person name="Roberts R.J."/>
        </authorList>
    </citation>
    <scope>NUCLEOTIDE SEQUENCE [LARGE SCALE GENOMIC DNA]</scope>
    <source>
        <strain evidence="2 3">K2</strain>
    </source>
</reference>
<dbReference type="Pfam" id="PF00849">
    <property type="entry name" value="PseudoU_synth_2"/>
    <property type="match status" value="1"/>
</dbReference>
<evidence type="ECO:0000259" key="1">
    <source>
        <dbReference type="Pfam" id="PF00849"/>
    </source>
</evidence>
<dbReference type="CDD" id="cd02869">
    <property type="entry name" value="PseudoU_synth_RluA_like"/>
    <property type="match status" value="1"/>
</dbReference>
<dbReference type="GO" id="GO:0000455">
    <property type="term" value="P:enzyme-directed rRNA pseudouridine synthesis"/>
    <property type="evidence" value="ECO:0007669"/>
    <property type="project" value="TreeGrafter"/>
</dbReference>
<evidence type="ECO:0000313" key="3">
    <source>
        <dbReference type="Proteomes" id="UP000324209"/>
    </source>
</evidence>
<dbReference type="InterPro" id="IPR050188">
    <property type="entry name" value="RluA_PseudoU_synthase"/>
</dbReference>
<feature type="domain" description="Pseudouridine synthase RsuA/RluA-like" evidence="1">
    <location>
        <begin position="21"/>
        <end position="168"/>
    </location>
</feature>
<sequence length="213" mass="24267">MSYLGNSFVANPYVIESHDSWILTEKPAGLLSVPGKGPEKADCLYSRLQRDFPDILVVHRLDQPTSGLMIWARNKEAQKKLGHQFEQRLIHKEYQALLSSGLPREEGGLELRQRLDVDNRPLQIIDEEKGKLSLTRWRLLGEESGGHWRVQLYPETGRTHQLRLHMAAMKAPILGDSLYGGPPFYRMALHACVLEFLDPVSGCLRHFESVVPF</sequence>
<gene>
    <name evidence="2" type="ORF">EXM22_17085</name>
</gene>